<dbReference type="CDD" id="cd09822">
    <property type="entry name" value="peroxinectin_like_bacterial"/>
    <property type="match status" value="1"/>
</dbReference>
<keyword evidence="2" id="KW-0964">Secreted</keyword>
<evidence type="ECO:0000256" key="3">
    <source>
        <dbReference type="ARBA" id="ARBA00023180"/>
    </source>
</evidence>
<protein>
    <submittedName>
        <fullName evidence="5">Peroxidase family protein</fullName>
    </submittedName>
</protein>
<evidence type="ECO:0000313" key="6">
    <source>
        <dbReference type="Proteomes" id="UP001597101"/>
    </source>
</evidence>
<dbReference type="SUPFAM" id="SSF48113">
    <property type="entry name" value="Heme-dependent peroxidases"/>
    <property type="match status" value="1"/>
</dbReference>
<dbReference type="InterPro" id="IPR011049">
    <property type="entry name" value="Serralysin-like_metalloprot_C"/>
</dbReference>
<dbReference type="Gene3D" id="2.150.10.10">
    <property type="entry name" value="Serralysin-like metalloprotease, C-terminal"/>
    <property type="match status" value="2"/>
</dbReference>
<dbReference type="Gene3D" id="1.10.640.10">
    <property type="entry name" value="Haem peroxidase domain superfamily, animal type"/>
    <property type="match status" value="1"/>
</dbReference>
<dbReference type="InterPro" id="IPR019791">
    <property type="entry name" value="Haem_peroxidase_animal"/>
</dbReference>
<feature type="compositionally biased region" description="Polar residues" evidence="4">
    <location>
        <begin position="9"/>
        <end position="22"/>
    </location>
</feature>
<gene>
    <name evidence="5" type="ORF">ACFQ14_16125</name>
</gene>
<organism evidence="5 6">
    <name type="scientific">Pseudahrensia aquimaris</name>
    <dbReference type="NCBI Taxonomy" id="744461"/>
    <lineage>
        <taxon>Bacteria</taxon>
        <taxon>Pseudomonadati</taxon>
        <taxon>Pseudomonadota</taxon>
        <taxon>Alphaproteobacteria</taxon>
        <taxon>Hyphomicrobiales</taxon>
        <taxon>Ahrensiaceae</taxon>
        <taxon>Pseudahrensia</taxon>
    </lineage>
</organism>
<proteinExistence type="predicted"/>
<evidence type="ECO:0000256" key="1">
    <source>
        <dbReference type="ARBA" id="ARBA00004613"/>
    </source>
</evidence>
<dbReference type="PANTHER" id="PTHR11475:SF4">
    <property type="entry name" value="CHORION PEROXIDASE"/>
    <property type="match status" value="1"/>
</dbReference>
<evidence type="ECO:0000256" key="4">
    <source>
        <dbReference type="SAM" id="MobiDB-lite"/>
    </source>
</evidence>
<feature type="region of interest" description="Disordered" evidence="4">
    <location>
        <begin position="1"/>
        <end position="22"/>
    </location>
</feature>
<dbReference type="Pfam" id="PF00353">
    <property type="entry name" value="HemolysinCabind"/>
    <property type="match status" value="5"/>
</dbReference>
<dbReference type="GO" id="GO:0004601">
    <property type="term" value="F:peroxidase activity"/>
    <property type="evidence" value="ECO:0007669"/>
    <property type="project" value="UniProtKB-KW"/>
</dbReference>
<dbReference type="Proteomes" id="UP001597101">
    <property type="component" value="Unassembled WGS sequence"/>
</dbReference>
<dbReference type="InterPro" id="IPR037120">
    <property type="entry name" value="Haem_peroxidase_sf_animal"/>
</dbReference>
<reference evidence="6" key="1">
    <citation type="journal article" date="2019" name="Int. J. Syst. Evol. Microbiol.">
        <title>The Global Catalogue of Microorganisms (GCM) 10K type strain sequencing project: providing services to taxonomists for standard genome sequencing and annotation.</title>
        <authorList>
            <consortium name="The Broad Institute Genomics Platform"/>
            <consortium name="The Broad Institute Genome Sequencing Center for Infectious Disease"/>
            <person name="Wu L."/>
            <person name="Ma J."/>
        </authorList>
    </citation>
    <scope>NUCLEOTIDE SEQUENCE [LARGE SCALE GENOMIC DNA]</scope>
    <source>
        <strain evidence="6">CCUG 60023</strain>
    </source>
</reference>
<dbReference type="InterPro" id="IPR001343">
    <property type="entry name" value="Hemolysn_Ca-bd"/>
</dbReference>
<dbReference type="PANTHER" id="PTHR11475">
    <property type="entry name" value="OXIDASE/PEROXIDASE"/>
    <property type="match status" value="1"/>
</dbReference>
<accession>A0ABW3FJH6</accession>
<dbReference type="PRINTS" id="PR00313">
    <property type="entry name" value="CABNDNGRPT"/>
</dbReference>
<dbReference type="Pfam" id="PF03098">
    <property type="entry name" value="An_peroxidase"/>
    <property type="match status" value="1"/>
</dbReference>
<keyword evidence="5" id="KW-0575">Peroxidase</keyword>
<dbReference type="InterPro" id="IPR018511">
    <property type="entry name" value="Hemolysin-typ_Ca-bd_CS"/>
</dbReference>
<keyword evidence="3" id="KW-0325">Glycoprotein</keyword>
<comment type="subcellular location">
    <subcellularLocation>
        <location evidence="1">Secreted</location>
    </subcellularLocation>
</comment>
<dbReference type="PROSITE" id="PS50292">
    <property type="entry name" value="PEROXIDASE_3"/>
    <property type="match status" value="1"/>
</dbReference>
<dbReference type="PRINTS" id="PR00457">
    <property type="entry name" value="ANPEROXIDASE"/>
</dbReference>
<dbReference type="InterPro" id="IPR010255">
    <property type="entry name" value="Haem_peroxidase_sf"/>
</dbReference>
<evidence type="ECO:0000256" key="2">
    <source>
        <dbReference type="ARBA" id="ARBA00022525"/>
    </source>
</evidence>
<keyword evidence="5" id="KW-0560">Oxidoreductase</keyword>
<comment type="caution">
    <text evidence="5">The sequence shown here is derived from an EMBL/GenBank/DDBJ whole genome shotgun (WGS) entry which is preliminary data.</text>
</comment>
<dbReference type="EMBL" id="JBHTJV010000026">
    <property type="protein sequence ID" value="MFD0917933.1"/>
    <property type="molecule type" value="Genomic_DNA"/>
</dbReference>
<sequence>MSEYREPNGANNNSENPEMGQTHTQLLRVSQSDYGDGISTLAGADRPLAREVSNAVFDQDEPIGNELGLSNFMWMWGQFIDHDLSLTESGLTQEPANMRVPTGDLMFDPLGTGESEIQFMRSAFDEETGTETPREQINEITPFIDAGSVYGSSQERMDALRSDDGKLIMSDGDLMGFNTAGLANAPSTAPNLFLAGDVRANENIGLASLHTLFAREHNRLVEELAEENPTLDGETLFQEARKTVEAQLQIITFNEFLPKLVGEDAIAAWDGYKADVDPQIANEFSTAAFRLGHTMLSSDILRFKEDGSESEFGHLQLRDAFFRPDRLSNEGGIEETLRGAGIQEAEELDSQIIDDVRNFLFGPPGAGGFDLASLNIQRGRDHGLDDYNGAREAYGLDRAESFADITSDEVLQERLEELYGTVDNIDLYVGGLAEDPVDGSLLGELFQTIVVDQFMRVRDGDSYWHENRMSEAELEAVRGVTLADIIERNSDVEVMQEDVFTAFDRVGGGDADDVLRATEDATLMLGGAGDDRMFGNDGQLEMHGQDGEDRLFGRDGDDKMWGGADDDTLYGQNGADMLDGGDGADRVIGGNGDDALFGMGDDDTIFGGRGEDMLVGGDGNDGLYGGSGSDILDGGAGDDFLHAGRGADTIIFSQGNDTALAFSTIEDTLDFLQSDSVSSIDDLVITDQGRDLLVADAEGNSILLKGVQNFSDVNALFREESSQPDVIRGGPNELLNGTSGDDFFLDTEGNQVMMGKGGTDTIILAGSRDDYDISSVAGGNGYLIWNDVGYDFLWKIEQAQFDDETVDLDELA</sequence>
<keyword evidence="6" id="KW-1185">Reference proteome</keyword>
<name>A0ABW3FJH6_9HYPH</name>
<dbReference type="PROSITE" id="PS00330">
    <property type="entry name" value="HEMOLYSIN_CALCIUM"/>
    <property type="match status" value="2"/>
</dbReference>
<dbReference type="RefSeq" id="WP_377213787.1">
    <property type="nucleotide sequence ID" value="NZ_JBHTJV010000026.1"/>
</dbReference>
<dbReference type="SUPFAM" id="SSF51120">
    <property type="entry name" value="beta-Roll"/>
    <property type="match status" value="2"/>
</dbReference>
<evidence type="ECO:0000313" key="5">
    <source>
        <dbReference type="EMBL" id="MFD0917933.1"/>
    </source>
</evidence>